<evidence type="ECO:0000259" key="1">
    <source>
        <dbReference type="PROSITE" id="PS51352"/>
    </source>
</evidence>
<dbReference type="RefSeq" id="WP_153662429.1">
    <property type="nucleotide sequence ID" value="NZ_JAAIKR010000003.1"/>
</dbReference>
<accession>A0ABS5I261</accession>
<protein>
    <submittedName>
        <fullName evidence="2">Redoxin family protein</fullName>
    </submittedName>
</protein>
<proteinExistence type="predicted"/>
<dbReference type="EMBL" id="JAAIKR010000003">
    <property type="protein sequence ID" value="MBR9727445.1"/>
    <property type="molecule type" value="Genomic_DNA"/>
</dbReference>
<reference evidence="2 3" key="1">
    <citation type="submission" date="2020-02" db="EMBL/GenBank/DDBJ databases">
        <title>Shewanella WXL01 sp. nov., a marine bacterium isolated from green algae in Luhuitou Fringing Reef (Northern South China Sea).</title>
        <authorList>
            <person name="Wang X."/>
        </authorList>
    </citation>
    <scope>NUCLEOTIDE SEQUENCE [LARGE SCALE GENOMIC DNA]</scope>
    <source>
        <strain evidence="2 3">MCCC 1A01895</strain>
    </source>
</reference>
<dbReference type="PANTHER" id="PTHR42852">
    <property type="entry name" value="THIOL:DISULFIDE INTERCHANGE PROTEIN DSBE"/>
    <property type="match status" value="1"/>
</dbReference>
<evidence type="ECO:0000313" key="2">
    <source>
        <dbReference type="EMBL" id="MBR9727445.1"/>
    </source>
</evidence>
<dbReference type="InterPro" id="IPR013766">
    <property type="entry name" value="Thioredoxin_domain"/>
</dbReference>
<dbReference type="InterPro" id="IPR036249">
    <property type="entry name" value="Thioredoxin-like_sf"/>
</dbReference>
<dbReference type="InterPro" id="IPR013740">
    <property type="entry name" value="Redoxin"/>
</dbReference>
<dbReference type="InterPro" id="IPR050553">
    <property type="entry name" value="Thioredoxin_ResA/DsbE_sf"/>
</dbReference>
<dbReference type="Gene3D" id="3.40.30.10">
    <property type="entry name" value="Glutaredoxin"/>
    <property type="match status" value="1"/>
</dbReference>
<dbReference type="Pfam" id="PF08534">
    <property type="entry name" value="Redoxin"/>
    <property type="match status" value="1"/>
</dbReference>
<organism evidence="2 3">
    <name type="scientific">Shewanella intestini</name>
    <dbReference type="NCBI Taxonomy" id="2017544"/>
    <lineage>
        <taxon>Bacteria</taxon>
        <taxon>Pseudomonadati</taxon>
        <taxon>Pseudomonadota</taxon>
        <taxon>Gammaproteobacteria</taxon>
        <taxon>Alteromonadales</taxon>
        <taxon>Shewanellaceae</taxon>
        <taxon>Shewanella</taxon>
    </lineage>
</organism>
<dbReference type="PANTHER" id="PTHR42852:SF17">
    <property type="entry name" value="THIOREDOXIN-LIKE PROTEIN HI_1115"/>
    <property type="match status" value="1"/>
</dbReference>
<evidence type="ECO:0000313" key="3">
    <source>
        <dbReference type="Proteomes" id="UP000811844"/>
    </source>
</evidence>
<keyword evidence="3" id="KW-1185">Reference proteome</keyword>
<dbReference type="Proteomes" id="UP000811844">
    <property type="component" value="Unassembled WGS sequence"/>
</dbReference>
<gene>
    <name evidence="2" type="ORF">G3R48_05515</name>
</gene>
<sequence length="178" mass="20114">MLNRLKMRVKQPSFWFKQCRDLFILIAVLFAVATYMQRDMAKGIAPNILAVDINLQPISEFNHSPPQATLVYFWGSWCSICSITSPSVNRIFLDGTPVITVAVASGSNTQVTDYLTDHDYQFPVINQSEQQSYSQQWGAFGLPAIYIVDKHNQIAFVTSGATSYWGLKLRLWLTDLLA</sequence>
<comment type="caution">
    <text evidence="2">The sequence shown here is derived from an EMBL/GenBank/DDBJ whole genome shotgun (WGS) entry which is preliminary data.</text>
</comment>
<name>A0ABS5I261_9GAMM</name>
<feature type="domain" description="Thioredoxin" evidence="1">
    <location>
        <begin position="39"/>
        <end position="178"/>
    </location>
</feature>
<dbReference type="SUPFAM" id="SSF52833">
    <property type="entry name" value="Thioredoxin-like"/>
    <property type="match status" value="1"/>
</dbReference>
<dbReference type="PROSITE" id="PS51352">
    <property type="entry name" value="THIOREDOXIN_2"/>
    <property type="match status" value="1"/>
</dbReference>